<dbReference type="InterPro" id="IPR003657">
    <property type="entry name" value="WRKY_dom"/>
</dbReference>
<feature type="domain" description="WRKY" evidence="8">
    <location>
        <begin position="499"/>
        <end position="564"/>
    </location>
</feature>
<feature type="region of interest" description="Disordered" evidence="7">
    <location>
        <begin position="1"/>
        <end position="55"/>
    </location>
</feature>
<evidence type="ECO:0000256" key="7">
    <source>
        <dbReference type="SAM" id="MobiDB-lite"/>
    </source>
</evidence>
<accession>A0A2P6TS79</accession>
<keyword evidence="2" id="KW-0677">Repeat</keyword>
<evidence type="ECO:0000256" key="4">
    <source>
        <dbReference type="ARBA" id="ARBA00023125"/>
    </source>
</evidence>
<dbReference type="InterPro" id="IPR036576">
    <property type="entry name" value="WRKY_dom_sf"/>
</dbReference>
<dbReference type="PANTHER" id="PTHR31221:SF193">
    <property type="entry name" value="WRKY TRANSCRIPTION FACTOR PROTEIN 1-RELATED"/>
    <property type="match status" value="1"/>
</dbReference>
<organism evidence="9 10">
    <name type="scientific">Chlorella sorokiniana</name>
    <name type="common">Freshwater green alga</name>
    <dbReference type="NCBI Taxonomy" id="3076"/>
    <lineage>
        <taxon>Eukaryota</taxon>
        <taxon>Viridiplantae</taxon>
        <taxon>Chlorophyta</taxon>
        <taxon>core chlorophytes</taxon>
        <taxon>Trebouxiophyceae</taxon>
        <taxon>Chlorellales</taxon>
        <taxon>Chlorellaceae</taxon>
        <taxon>Chlorella clade</taxon>
        <taxon>Chlorella</taxon>
    </lineage>
</organism>
<feature type="compositionally biased region" description="Acidic residues" evidence="7">
    <location>
        <begin position="345"/>
        <end position="355"/>
    </location>
</feature>
<evidence type="ECO:0000256" key="3">
    <source>
        <dbReference type="ARBA" id="ARBA00023015"/>
    </source>
</evidence>
<dbReference type="PANTHER" id="PTHR31221">
    <property type="entry name" value="WRKY TRANSCRIPTION FACTOR PROTEIN 1-RELATED"/>
    <property type="match status" value="1"/>
</dbReference>
<sequence>MEAQRVEAQPAQPAELVSADVPEQQQAAEPAPQAQEPGAAVQRPAPPPPARRTVLESPVIMLPGAAVEPSPSTSLLPHPVPYTVPLVQPGAAAAAAASEPAAAAAAGTYGLPTWAYPHNYIAPSRNRQVEHRPRRESMANDDGYNWRKYGEKQVKGSPYPRSYYKCSQAGCPAKKIIERDPRLGRVSQAELKNEHNHPKPGHVRGQPSFAGSFYRQGSGARHRQRRLDEEEDTEEEEEEAQQAEDGDGGEEGEGAEGDEMQQEDAVAALATMKYSPVVPGMLGATPHDTPASLLPIPASLRTSEDPEDPAANGWAVQPAAAAPHRLQRSSGPPTAGAGGSGGAGDDSDLSDEEFGSELMDSGADDDDWEPGEEDYRSEPASTAEAAAAAAAAVAASAGRRRGQDTSGLIVLGKRRRGRQRADSDGDEFDELYADDDEVKVLRNMSNGKYHQRESLDLELPPPQPKQRRRPPAAERRAEGGGGGGGGGGGDERSVVELETDADGMDDGYRWRKYGQKIVKGNPHPRSYYKCTHPGCNVRKQVERSGRNARLLVTTYEGSHTHEPPAANGVRAGGRRPSLPRRPDSGTAAARPVLPDPAKLLSAVQLPAMLLPGGPLTLPALPLALAANQVLNATRLAAAGGAPPLSLPAFQFAVAGIPGMAAAADAGAAALAGSPLVEVKEEAPAAAAAAEAEAVGAAAAAAAAAMAAAAAGTAGPTLPILTSGAVALPTLPAPAAGAAPDAPQEAQQQQQLAGGGMALPAEPAAVTSLLPLSSGEIAAQG</sequence>
<dbReference type="STRING" id="3076.A0A2P6TS79"/>
<protein>
    <submittedName>
        <fullName evidence="9">WRKY transcription factor 33</fullName>
    </submittedName>
</protein>
<dbReference type="SUPFAM" id="SSF118290">
    <property type="entry name" value="WRKY DNA-binding domain"/>
    <property type="match status" value="2"/>
</dbReference>
<feature type="region of interest" description="Disordered" evidence="7">
    <location>
        <begin position="191"/>
        <end position="500"/>
    </location>
</feature>
<dbReference type="EMBL" id="LHPG02000007">
    <property type="protein sequence ID" value="PRW56922.1"/>
    <property type="molecule type" value="Genomic_DNA"/>
</dbReference>
<proteinExistence type="predicted"/>
<keyword evidence="10" id="KW-1185">Reference proteome</keyword>
<dbReference type="OrthoDB" id="1918969at2759"/>
<evidence type="ECO:0000256" key="6">
    <source>
        <dbReference type="ARBA" id="ARBA00023242"/>
    </source>
</evidence>
<evidence type="ECO:0000256" key="5">
    <source>
        <dbReference type="ARBA" id="ARBA00023163"/>
    </source>
</evidence>
<dbReference type="Gene3D" id="2.20.25.80">
    <property type="entry name" value="WRKY domain"/>
    <property type="match status" value="2"/>
</dbReference>
<evidence type="ECO:0000259" key="8">
    <source>
        <dbReference type="PROSITE" id="PS50811"/>
    </source>
</evidence>
<keyword evidence="6" id="KW-0539">Nucleus</keyword>
<evidence type="ECO:0000256" key="2">
    <source>
        <dbReference type="ARBA" id="ARBA00022737"/>
    </source>
</evidence>
<evidence type="ECO:0000313" key="9">
    <source>
        <dbReference type="EMBL" id="PRW56922.1"/>
    </source>
</evidence>
<gene>
    <name evidence="9" type="ORF">C2E21_4024</name>
</gene>
<comment type="caution">
    <text evidence="9">The sequence shown here is derived from an EMBL/GenBank/DDBJ whole genome shotgun (WGS) entry which is preliminary data.</text>
</comment>
<keyword evidence="4" id="KW-0238">DNA-binding</keyword>
<feature type="compositionally biased region" description="Low complexity" evidence="7">
    <location>
        <begin position="734"/>
        <end position="751"/>
    </location>
</feature>
<feature type="compositionally biased region" description="Acidic residues" evidence="7">
    <location>
        <begin position="229"/>
        <end position="262"/>
    </location>
</feature>
<dbReference type="InterPro" id="IPR044810">
    <property type="entry name" value="WRKY_plant"/>
</dbReference>
<keyword evidence="5" id="KW-0804">Transcription</keyword>
<evidence type="ECO:0000313" key="10">
    <source>
        <dbReference type="Proteomes" id="UP000239899"/>
    </source>
</evidence>
<feature type="region of interest" description="Disordered" evidence="7">
    <location>
        <begin position="556"/>
        <end position="591"/>
    </location>
</feature>
<dbReference type="PROSITE" id="PS50811">
    <property type="entry name" value="WRKY"/>
    <property type="match status" value="2"/>
</dbReference>
<dbReference type="Pfam" id="PF03106">
    <property type="entry name" value="WRKY"/>
    <property type="match status" value="2"/>
</dbReference>
<feature type="region of interest" description="Disordered" evidence="7">
    <location>
        <begin position="734"/>
        <end position="756"/>
    </location>
</feature>
<feature type="compositionally biased region" description="Low complexity" evidence="7">
    <location>
        <begin position="22"/>
        <end position="43"/>
    </location>
</feature>
<dbReference type="GO" id="GO:0005634">
    <property type="term" value="C:nucleus"/>
    <property type="evidence" value="ECO:0007669"/>
    <property type="project" value="UniProtKB-SubCell"/>
</dbReference>
<comment type="subcellular location">
    <subcellularLocation>
        <location evidence="1">Nucleus</location>
    </subcellularLocation>
</comment>
<dbReference type="SMART" id="SM00774">
    <property type="entry name" value="WRKY"/>
    <property type="match status" value="2"/>
</dbReference>
<dbReference type="AlphaFoldDB" id="A0A2P6TS79"/>
<dbReference type="GO" id="GO:0003700">
    <property type="term" value="F:DNA-binding transcription factor activity"/>
    <property type="evidence" value="ECO:0007669"/>
    <property type="project" value="InterPro"/>
</dbReference>
<feature type="compositionally biased region" description="Acidic residues" evidence="7">
    <location>
        <begin position="362"/>
        <end position="372"/>
    </location>
</feature>
<evidence type="ECO:0000256" key="1">
    <source>
        <dbReference type="ARBA" id="ARBA00004123"/>
    </source>
</evidence>
<reference evidence="9 10" key="1">
    <citation type="journal article" date="2018" name="Plant J.">
        <title>Genome sequences of Chlorella sorokiniana UTEX 1602 and Micractinium conductrix SAG 241.80: implications to maltose excretion by a green alga.</title>
        <authorList>
            <person name="Arriola M.B."/>
            <person name="Velmurugan N."/>
            <person name="Zhang Y."/>
            <person name="Plunkett M.H."/>
            <person name="Hondzo H."/>
            <person name="Barney B.M."/>
        </authorList>
    </citation>
    <scope>NUCLEOTIDE SEQUENCE [LARGE SCALE GENOMIC DNA]</scope>
    <source>
        <strain evidence="10">UTEX 1602</strain>
    </source>
</reference>
<keyword evidence="3" id="KW-0805">Transcription regulation</keyword>
<feature type="compositionally biased region" description="Gly residues" evidence="7">
    <location>
        <begin position="479"/>
        <end position="488"/>
    </location>
</feature>
<dbReference type="Proteomes" id="UP000239899">
    <property type="component" value="Unassembled WGS sequence"/>
</dbReference>
<feature type="compositionally biased region" description="Acidic residues" evidence="7">
    <location>
        <begin position="424"/>
        <end position="437"/>
    </location>
</feature>
<dbReference type="GO" id="GO:0043565">
    <property type="term" value="F:sequence-specific DNA binding"/>
    <property type="evidence" value="ECO:0007669"/>
    <property type="project" value="InterPro"/>
</dbReference>
<feature type="domain" description="WRKY" evidence="8">
    <location>
        <begin position="135"/>
        <end position="200"/>
    </location>
</feature>
<name>A0A2P6TS79_CHLSO</name>
<dbReference type="FunFam" id="2.20.25.80:FF:000006">
    <property type="entry name" value="WRKY transcription factor"/>
    <property type="match status" value="1"/>
</dbReference>
<feature type="compositionally biased region" description="Low complexity" evidence="7">
    <location>
        <begin position="380"/>
        <end position="397"/>
    </location>
</feature>